<keyword evidence="3" id="KW-1185">Reference proteome</keyword>
<feature type="compositionally biased region" description="Basic and acidic residues" evidence="1">
    <location>
        <begin position="109"/>
        <end position="122"/>
    </location>
</feature>
<proteinExistence type="predicted"/>
<feature type="compositionally biased region" description="Basic and acidic residues" evidence="1">
    <location>
        <begin position="436"/>
        <end position="455"/>
    </location>
</feature>
<feature type="region of interest" description="Disordered" evidence="1">
    <location>
        <begin position="891"/>
        <end position="929"/>
    </location>
</feature>
<feature type="compositionally biased region" description="Low complexity" evidence="1">
    <location>
        <begin position="584"/>
        <end position="598"/>
    </location>
</feature>
<dbReference type="InterPro" id="IPR036910">
    <property type="entry name" value="HMG_box_dom_sf"/>
</dbReference>
<feature type="compositionally biased region" description="Polar residues" evidence="1">
    <location>
        <begin position="514"/>
        <end position="531"/>
    </location>
</feature>
<evidence type="ECO:0008006" key="4">
    <source>
        <dbReference type="Google" id="ProtNLM"/>
    </source>
</evidence>
<evidence type="ECO:0000313" key="2">
    <source>
        <dbReference type="EMBL" id="KAK7462401.1"/>
    </source>
</evidence>
<feature type="region of interest" description="Disordered" evidence="1">
    <location>
        <begin position="25"/>
        <end position="455"/>
    </location>
</feature>
<accession>A0ABR1JJZ9</accession>
<feature type="region of interest" description="Disordered" evidence="1">
    <location>
        <begin position="483"/>
        <end position="599"/>
    </location>
</feature>
<feature type="compositionally biased region" description="Low complexity" evidence="1">
    <location>
        <begin position="223"/>
        <end position="272"/>
    </location>
</feature>
<dbReference type="SUPFAM" id="SSF47095">
    <property type="entry name" value="HMG-box"/>
    <property type="match status" value="1"/>
</dbReference>
<name>A0ABR1JJZ9_9AGAR</name>
<dbReference type="EMBL" id="JBANRG010000011">
    <property type="protein sequence ID" value="KAK7462401.1"/>
    <property type="molecule type" value="Genomic_DNA"/>
</dbReference>
<dbReference type="Gene3D" id="1.10.30.10">
    <property type="entry name" value="High mobility group box domain"/>
    <property type="match status" value="1"/>
</dbReference>
<feature type="compositionally biased region" description="Low complexity" evidence="1">
    <location>
        <begin position="155"/>
        <end position="198"/>
    </location>
</feature>
<feature type="region of interest" description="Disordered" evidence="1">
    <location>
        <begin position="824"/>
        <end position="875"/>
    </location>
</feature>
<feature type="compositionally biased region" description="Polar residues" evidence="1">
    <location>
        <begin position="837"/>
        <end position="863"/>
    </location>
</feature>
<comment type="caution">
    <text evidence="2">The sequence shown here is derived from an EMBL/GenBank/DDBJ whole genome shotgun (WGS) entry which is preliminary data.</text>
</comment>
<sequence>MCWKKLPPSERAEWEEKARIAQEEHRLKYPDWRFRPSTNTGPRRGKRGRRGGFSASDDRGRGVRPKGKKDRGVGDPGGEDIDPGGMGSSMLGRTSKKRPRKDHDDEEYHDERDEDALSHGEDQALGNAASRTRVGSSSKTKGKGRARATPRITVSIPDVSSPSSSSGITPSNAPSASTSGLASTSTLPTSLPSTSGSSVSEWRISASPSTSPLSVPFAKSMGPSAAPPSATSSTSVIPPQSSASLSPYASLSPSPSTSATPPTTSPTSSFSSGVGLNPDGTSAGPTTPEHSDNAVSEPERGAVDDDTNTYTSTSARSRRPRSSTVPAPTAAESSAIAPKGRYTLRTRRSHEARTGGRGRWNSNPAMPPTAFTIEQTGPVLTAESHSSTDPDSSSNVPVASRLSVPSRGNSPSKSRSKEKSQSDTADDNQGPSDTPKLTEAEDREKEREKDRNDRRIQRIAALLQEGKVGAELEQAMDVWDEEELRRENLAQNQELQGDVGVTDNGKGREKERSLSPSRSYIPRSQQVQGTRIASIEERDPGSRNNHLSFDSSAWNNSDSDTDTETLRGRAGGDWSLSRESPVEGSGSSFGSRFQSQRQQELENLPVPVPSHMNSLPAEHALPLTSMFKRSLSEPASGKRVPFPVPGNVEGSIVDEQHQIRQQESSSPNILINVGPGTVDVTNANKAGVGVGTGVGAGHIQGQEENSSSGFIWPPPPSPLPAHAASVPDPRTSPRVIPPNAQRAYTHPDAQLHAYAHPVHTHPPFASSPLSLSPGSPSPPPPSSAGFSSQAFLYGFPSATAYPEQINELEQQQRASMHHHYPAAVHGQTPHQPYPNPGIQQSRPSHRQTMSMSLNRPNGGTSFSFDPGMSGTAFPTRTVRGRASYSHLGHYRGEEYHNTSPSRQQQPPPTPSPQPPPTPELRHTQETGLSQSSYTFPTSLAARRGSIVFPIGSSSTSRSSSLDVGMGGIGRGRHRRSLTWQEAEQLRREEIDAADDTLPPPLAQRSRYIGTGDLGNALQPDISLESSVVDSEMMAKYKYPPLNMQEMMSTENMGYIATEGSEPSSQVQAISHDDGSQSTQWSNAPHGRMGLVNAIIDSSLKTPNPGLFSVQPPSTYSTLSGWDGDTVAPTSQSYTIFSGGGSPSSFSFSSSAPLSAPAPGMSVGQPVMTVPFPPSQANEAGSAVAYDGRENVWTGYTAYDGRVDGVQPLSIVDSGVELASGSVGQDEVGTIHDARFEYQR</sequence>
<feature type="compositionally biased region" description="Polar residues" evidence="1">
    <location>
        <begin position="542"/>
        <end position="558"/>
    </location>
</feature>
<evidence type="ECO:0000313" key="3">
    <source>
        <dbReference type="Proteomes" id="UP001498398"/>
    </source>
</evidence>
<evidence type="ECO:0000256" key="1">
    <source>
        <dbReference type="SAM" id="MobiDB-lite"/>
    </source>
</evidence>
<feature type="compositionally biased region" description="Polar residues" evidence="1">
    <location>
        <begin position="129"/>
        <end position="139"/>
    </location>
</feature>
<feature type="region of interest" description="Disordered" evidence="1">
    <location>
        <begin position="758"/>
        <end position="785"/>
    </location>
</feature>
<feature type="compositionally biased region" description="Low complexity" evidence="1">
    <location>
        <begin position="762"/>
        <end position="774"/>
    </location>
</feature>
<protein>
    <recommendedName>
        <fullName evidence="4">HMG box domain-containing protein</fullName>
    </recommendedName>
</protein>
<feature type="compositionally biased region" description="Pro residues" evidence="1">
    <location>
        <begin position="905"/>
        <end position="918"/>
    </location>
</feature>
<organism evidence="2 3">
    <name type="scientific">Marasmiellus scandens</name>
    <dbReference type="NCBI Taxonomy" id="2682957"/>
    <lineage>
        <taxon>Eukaryota</taxon>
        <taxon>Fungi</taxon>
        <taxon>Dikarya</taxon>
        <taxon>Basidiomycota</taxon>
        <taxon>Agaricomycotina</taxon>
        <taxon>Agaricomycetes</taxon>
        <taxon>Agaricomycetidae</taxon>
        <taxon>Agaricales</taxon>
        <taxon>Marasmiineae</taxon>
        <taxon>Omphalotaceae</taxon>
        <taxon>Marasmiellus</taxon>
    </lineage>
</organism>
<feature type="compositionally biased region" description="Low complexity" evidence="1">
    <location>
        <begin position="384"/>
        <end position="394"/>
    </location>
</feature>
<feature type="region of interest" description="Disordered" evidence="1">
    <location>
        <begin position="695"/>
        <end position="740"/>
    </location>
</feature>
<feature type="compositionally biased region" description="Basic and acidic residues" evidence="1">
    <location>
        <begin position="25"/>
        <end position="34"/>
    </location>
</feature>
<gene>
    <name evidence="2" type="ORF">VKT23_008000</name>
</gene>
<feature type="compositionally biased region" description="Basic and acidic residues" evidence="1">
    <location>
        <begin position="289"/>
        <end position="303"/>
    </location>
</feature>
<dbReference type="Proteomes" id="UP001498398">
    <property type="component" value="Unassembled WGS sequence"/>
</dbReference>
<reference evidence="2 3" key="1">
    <citation type="submission" date="2024-01" db="EMBL/GenBank/DDBJ databases">
        <title>A draft genome for the cacao thread blight pathogen Marasmiellus scandens.</title>
        <authorList>
            <person name="Baruah I.K."/>
            <person name="Leung J."/>
            <person name="Bukari Y."/>
            <person name="Amoako-Attah I."/>
            <person name="Meinhardt L.W."/>
            <person name="Bailey B.A."/>
            <person name="Cohen S.P."/>
        </authorList>
    </citation>
    <scope>NUCLEOTIDE SEQUENCE [LARGE SCALE GENOMIC DNA]</scope>
    <source>
        <strain evidence="2 3">GH-19</strain>
    </source>
</reference>